<dbReference type="EMBL" id="JPGY02000001">
    <property type="protein sequence ID" value="KRU10933.1"/>
    <property type="molecule type" value="Genomic_DNA"/>
</dbReference>
<evidence type="ECO:0000256" key="2">
    <source>
        <dbReference type="ARBA" id="ARBA00023015"/>
    </source>
</evidence>
<proteinExistence type="inferred from homology"/>
<dbReference type="InterPro" id="IPR039425">
    <property type="entry name" value="RNA_pol_sigma-70-like"/>
</dbReference>
<dbReference type="SUPFAM" id="SSF88659">
    <property type="entry name" value="Sigma3 and sigma4 domains of RNA polymerase sigma factors"/>
    <property type="match status" value="1"/>
</dbReference>
<dbReference type="NCBIfam" id="TIGR02937">
    <property type="entry name" value="sigma70-ECF"/>
    <property type="match status" value="1"/>
</dbReference>
<name>A0A0H3J558_CLOPA</name>
<dbReference type="InterPro" id="IPR036388">
    <property type="entry name" value="WH-like_DNA-bd_sf"/>
</dbReference>
<keyword evidence="4" id="KW-0804">Transcription</keyword>
<keyword evidence="10" id="KW-1185">Reference proteome</keyword>
<dbReference type="GO" id="GO:0003677">
    <property type="term" value="F:DNA binding"/>
    <property type="evidence" value="ECO:0007669"/>
    <property type="project" value="InterPro"/>
</dbReference>
<evidence type="ECO:0000313" key="9">
    <source>
        <dbReference type="Proteomes" id="UP000028042"/>
    </source>
</evidence>
<reference evidence="8 9" key="3">
    <citation type="journal article" name="Genome Announc.">
        <title>Improved Draft Genome Sequence of Clostridium pasteurianum Strain ATCC 6013 (DSM 525) Using a Hybrid Next-Generation Sequencing Approach.</title>
        <authorList>
            <person name="Pyne M.E."/>
            <person name="Utturkar S."/>
            <person name="Brown S.D."/>
            <person name="Moo-Young M."/>
            <person name="Chung D.A."/>
            <person name="Chou C.P."/>
        </authorList>
    </citation>
    <scope>NUCLEOTIDE SEQUENCE [LARGE SCALE GENOMIC DNA]</scope>
    <source>
        <strain evidence="8 9">ATCC 6013</strain>
    </source>
</reference>
<organism evidence="7 10">
    <name type="scientific">Clostridium pasteurianum DSM 525 = ATCC 6013</name>
    <dbReference type="NCBI Taxonomy" id="1262449"/>
    <lineage>
        <taxon>Bacteria</taxon>
        <taxon>Bacillati</taxon>
        <taxon>Bacillota</taxon>
        <taxon>Clostridia</taxon>
        <taxon>Eubacteriales</taxon>
        <taxon>Clostridiaceae</taxon>
        <taxon>Clostridium</taxon>
    </lineage>
</organism>
<evidence type="ECO:0000313" key="8">
    <source>
        <dbReference type="EMBL" id="KRU10933.1"/>
    </source>
</evidence>
<evidence type="ECO:0000259" key="6">
    <source>
        <dbReference type="Pfam" id="PF08281"/>
    </source>
</evidence>
<dbReference type="RefSeq" id="WP_003445308.1">
    <property type="nucleotide sequence ID" value="NZ_ANZB01000007.1"/>
</dbReference>
<gene>
    <name evidence="7" type="ORF">CLPA_c30050</name>
    <name evidence="8" type="ORF">CP6013_00180</name>
</gene>
<dbReference type="Gene3D" id="1.10.10.10">
    <property type="entry name" value="Winged helix-like DNA-binding domain superfamily/Winged helix DNA-binding domain"/>
    <property type="match status" value="1"/>
</dbReference>
<protein>
    <submittedName>
        <fullName evidence="7">RNA polymerase sigma factor, sigma-70 family</fullName>
    </submittedName>
    <submittedName>
        <fullName evidence="8">RNA polymerase, sigma-24 subunit, RpoE, ECF subfamily</fullName>
    </submittedName>
</protein>
<reference evidence="8" key="2">
    <citation type="submission" date="2015-10" db="EMBL/GenBank/DDBJ databases">
        <title>Improved Draft Genome Sequence of Clostridium pasteurianum Strain ATCC 6013 (DSM 525) Using a Hybrid Next-Generation Sequencing Approach.</title>
        <authorList>
            <person name="Pyne M.E."/>
            <person name="Utturkar S.M."/>
            <person name="Brown S.D."/>
            <person name="Moo-Young M."/>
            <person name="Chung D.A."/>
            <person name="Chou P.C."/>
        </authorList>
    </citation>
    <scope>NUCLEOTIDE SEQUENCE</scope>
    <source>
        <strain evidence="8">ATCC 6013</strain>
    </source>
</reference>
<evidence type="ECO:0000256" key="3">
    <source>
        <dbReference type="ARBA" id="ARBA00023082"/>
    </source>
</evidence>
<dbReference type="Pfam" id="PF04542">
    <property type="entry name" value="Sigma70_r2"/>
    <property type="match status" value="1"/>
</dbReference>
<dbReference type="Gene3D" id="1.10.1740.10">
    <property type="match status" value="1"/>
</dbReference>
<dbReference type="InterPro" id="IPR014284">
    <property type="entry name" value="RNA_pol_sigma-70_dom"/>
</dbReference>
<dbReference type="Proteomes" id="UP000030905">
    <property type="component" value="Chromosome"/>
</dbReference>
<dbReference type="GO" id="GO:0016987">
    <property type="term" value="F:sigma factor activity"/>
    <property type="evidence" value="ECO:0007669"/>
    <property type="project" value="UniProtKB-KW"/>
</dbReference>
<dbReference type="EMBL" id="CP009268">
    <property type="protein sequence ID" value="AJA53059.1"/>
    <property type="molecule type" value="Genomic_DNA"/>
</dbReference>
<dbReference type="InterPro" id="IPR013325">
    <property type="entry name" value="RNA_pol_sigma_r2"/>
</dbReference>
<dbReference type="SUPFAM" id="SSF88946">
    <property type="entry name" value="Sigma2 domain of RNA polymerase sigma factors"/>
    <property type="match status" value="1"/>
</dbReference>
<dbReference type="AlphaFoldDB" id="A0A0H3J558"/>
<dbReference type="KEGG" id="cpat:CLPA_c30050"/>
<evidence type="ECO:0000256" key="4">
    <source>
        <dbReference type="ARBA" id="ARBA00023163"/>
    </source>
</evidence>
<keyword evidence="2" id="KW-0805">Transcription regulation</keyword>
<dbReference type="KEGG" id="cpae:CPAST_c30050"/>
<dbReference type="PANTHER" id="PTHR43133">
    <property type="entry name" value="RNA POLYMERASE ECF-TYPE SIGMA FACTO"/>
    <property type="match status" value="1"/>
</dbReference>
<feature type="domain" description="RNA polymerase sigma-70 region 2" evidence="5">
    <location>
        <begin position="17"/>
        <end position="81"/>
    </location>
</feature>
<dbReference type="GO" id="GO:0006352">
    <property type="term" value="P:DNA-templated transcription initiation"/>
    <property type="evidence" value="ECO:0007669"/>
    <property type="project" value="InterPro"/>
</dbReference>
<dbReference type="InterPro" id="IPR013324">
    <property type="entry name" value="RNA_pol_sigma_r3/r4-like"/>
</dbReference>
<dbReference type="InterPro" id="IPR007627">
    <property type="entry name" value="RNA_pol_sigma70_r2"/>
</dbReference>
<accession>A0A0H3J558</accession>
<dbReference type="PANTHER" id="PTHR43133:SF60">
    <property type="entry name" value="RNA POLYMERASE SIGMA FACTOR SIGV"/>
    <property type="match status" value="1"/>
</dbReference>
<evidence type="ECO:0000313" key="10">
    <source>
        <dbReference type="Proteomes" id="UP000030905"/>
    </source>
</evidence>
<dbReference type="Proteomes" id="UP000028042">
    <property type="component" value="Unassembled WGS sequence"/>
</dbReference>
<dbReference type="InterPro" id="IPR013249">
    <property type="entry name" value="RNA_pol_sigma70_r4_t2"/>
</dbReference>
<evidence type="ECO:0000313" key="7">
    <source>
        <dbReference type="EMBL" id="AJA53059.1"/>
    </source>
</evidence>
<evidence type="ECO:0000256" key="1">
    <source>
        <dbReference type="ARBA" id="ARBA00010641"/>
    </source>
</evidence>
<sequence>MKPKFIDINNEIEIALKKYSDMVYRICYLYLHNNTEVDDVFQEVFLKLLQHKSKTAFENEEHEKSWIIRVTINKCKDVLKSFWKKNIDSIENIELPFEDKAENELMQIVLSLPEKYKNVIYLYYYEDYTVPEIAKMLKKNENTVYSNLRRARALIKKKLGGKENDYSF</sequence>
<keyword evidence="3" id="KW-0731">Sigma factor</keyword>
<dbReference type="CDD" id="cd06171">
    <property type="entry name" value="Sigma70_r4"/>
    <property type="match status" value="1"/>
</dbReference>
<comment type="similarity">
    <text evidence="1">Belongs to the sigma-70 factor family. ECF subfamily.</text>
</comment>
<feature type="domain" description="RNA polymerase sigma factor 70 region 4 type 2" evidence="6">
    <location>
        <begin position="103"/>
        <end position="153"/>
    </location>
</feature>
<dbReference type="GeneID" id="93075125"/>
<reference evidence="7 10" key="1">
    <citation type="journal article" date="2015" name="Genome Announc.">
        <title>Complete Genome Sequence of the Nitrogen-Fixing and Solvent-Producing Clostridium pasteurianum DSM 525.</title>
        <authorList>
            <person name="Poehlein A."/>
            <person name="Grosse-Honebrink A."/>
            <person name="Zhang Y."/>
            <person name="Minton N.P."/>
            <person name="Daniel R."/>
        </authorList>
    </citation>
    <scope>NUCLEOTIDE SEQUENCE [LARGE SCALE GENOMIC DNA]</scope>
    <source>
        <strain evidence="7">DSM 525</strain>
        <strain evidence="10">DSM 525 / ATCC 6013</strain>
    </source>
</reference>
<dbReference type="PATRIC" id="fig|1262449.3.peg.2266"/>
<dbReference type="eggNOG" id="COG1595">
    <property type="taxonomic scope" value="Bacteria"/>
</dbReference>
<dbReference type="Pfam" id="PF08281">
    <property type="entry name" value="Sigma70_r4_2"/>
    <property type="match status" value="1"/>
</dbReference>
<evidence type="ECO:0000259" key="5">
    <source>
        <dbReference type="Pfam" id="PF04542"/>
    </source>
</evidence>